<evidence type="ECO:0000256" key="1">
    <source>
        <dbReference type="ARBA" id="ARBA00005568"/>
    </source>
</evidence>
<name>A0A931N6L1_9NOCA</name>
<keyword evidence="2" id="KW-0479">Metal-binding</keyword>
<dbReference type="PANTHER" id="PTHR30502:SF0">
    <property type="entry name" value="PHOSPHOENOLPYRUVATE CARBOXYLASE FAMILY PROTEIN"/>
    <property type="match status" value="1"/>
</dbReference>
<gene>
    <name evidence="6" type="ORF">IT779_26345</name>
</gene>
<evidence type="ECO:0000256" key="2">
    <source>
        <dbReference type="ARBA" id="ARBA00022723"/>
    </source>
</evidence>
<keyword evidence="7" id="KW-1185">Reference proteome</keyword>
<feature type="domain" description="HpcH/HpaI aldolase/citrate lyase" evidence="5">
    <location>
        <begin position="58"/>
        <end position="276"/>
    </location>
</feature>
<reference evidence="6" key="1">
    <citation type="submission" date="2020-11" db="EMBL/GenBank/DDBJ databases">
        <title>Nocardia NEAU-351.nov., a novel actinomycete isolated from the cow dung.</title>
        <authorList>
            <person name="Zhang X."/>
        </authorList>
    </citation>
    <scope>NUCLEOTIDE SEQUENCE</scope>
    <source>
        <strain evidence="6">NEAU-351</strain>
    </source>
</reference>
<feature type="compositionally biased region" description="Basic and acidic residues" evidence="4">
    <location>
        <begin position="21"/>
        <end position="34"/>
    </location>
</feature>
<accession>A0A931N6L1</accession>
<dbReference type="InterPro" id="IPR005000">
    <property type="entry name" value="Aldolase/citrate-lyase_domain"/>
</dbReference>
<organism evidence="6 7">
    <name type="scientific">Nocardia bovistercoris</name>
    <dbReference type="NCBI Taxonomy" id="2785916"/>
    <lineage>
        <taxon>Bacteria</taxon>
        <taxon>Bacillati</taxon>
        <taxon>Actinomycetota</taxon>
        <taxon>Actinomycetes</taxon>
        <taxon>Mycobacteriales</taxon>
        <taxon>Nocardiaceae</taxon>
        <taxon>Nocardia</taxon>
    </lineage>
</organism>
<feature type="region of interest" description="Disordered" evidence="4">
    <location>
        <begin position="1"/>
        <end position="34"/>
    </location>
</feature>
<dbReference type="SUPFAM" id="SSF51621">
    <property type="entry name" value="Phosphoenolpyruvate/pyruvate domain"/>
    <property type="match status" value="1"/>
</dbReference>
<dbReference type="AlphaFoldDB" id="A0A931N6L1"/>
<dbReference type="RefSeq" id="WP_196152110.1">
    <property type="nucleotide sequence ID" value="NZ_JADMLG010000012.1"/>
</dbReference>
<dbReference type="Gene3D" id="3.20.20.60">
    <property type="entry name" value="Phosphoenolpyruvate-binding domains"/>
    <property type="match status" value="1"/>
</dbReference>
<dbReference type="InterPro" id="IPR040442">
    <property type="entry name" value="Pyrv_kinase-like_dom_sf"/>
</dbReference>
<dbReference type="InterPro" id="IPR015813">
    <property type="entry name" value="Pyrv/PenolPyrv_kinase-like_dom"/>
</dbReference>
<dbReference type="GO" id="GO:0016832">
    <property type="term" value="F:aldehyde-lyase activity"/>
    <property type="evidence" value="ECO:0007669"/>
    <property type="project" value="TreeGrafter"/>
</dbReference>
<dbReference type="EMBL" id="JADMLG010000012">
    <property type="protein sequence ID" value="MBH0779798.1"/>
    <property type="molecule type" value="Genomic_DNA"/>
</dbReference>
<dbReference type="Pfam" id="PF03328">
    <property type="entry name" value="HpcH_HpaI"/>
    <property type="match status" value="1"/>
</dbReference>
<evidence type="ECO:0000313" key="7">
    <source>
        <dbReference type="Proteomes" id="UP000655751"/>
    </source>
</evidence>
<dbReference type="Proteomes" id="UP000655751">
    <property type="component" value="Unassembled WGS sequence"/>
</dbReference>
<dbReference type="GO" id="GO:0005737">
    <property type="term" value="C:cytoplasm"/>
    <property type="evidence" value="ECO:0007669"/>
    <property type="project" value="TreeGrafter"/>
</dbReference>
<protein>
    <recommendedName>
        <fullName evidence="5">HpcH/HpaI aldolase/citrate lyase domain-containing protein</fullName>
    </recommendedName>
</protein>
<comment type="similarity">
    <text evidence="1">Belongs to the HpcH/HpaI aldolase family.</text>
</comment>
<dbReference type="GO" id="GO:0046872">
    <property type="term" value="F:metal ion binding"/>
    <property type="evidence" value="ECO:0007669"/>
    <property type="project" value="UniProtKB-KW"/>
</dbReference>
<proteinExistence type="inferred from homology"/>
<sequence>MATGIGDTDGGGHTLGRHVGPRWDRAEGRTETRSAEPEIEVIAVNVIQRALADGRPSYGIWVAGPSHISAEAIGRGPLDWALLDMQHGGIDAANLLPTIQAVELGGGASLVRVAVNEPSLIMRALDLGAIGVVVPMVSTARQARAAAEAMRYPPLGTRSFGPVRNFYGVDGASDSVTCLVMIETAEGLENVVEIAATPGVDGLFIGPMDLGLALGVGLRGADPANEVVAHAVASVVEAAEAQGVFVGAAGMGPEHAEALLAAGVRLVTLGSDVGYVRAGLAAEAHRIGEWNERFGTGVAAHADDAISAQPSN</sequence>
<evidence type="ECO:0000256" key="4">
    <source>
        <dbReference type="SAM" id="MobiDB-lite"/>
    </source>
</evidence>
<evidence type="ECO:0000313" key="6">
    <source>
        <dbReference type="EMBL" id="MBH0779798.1"/>
    </source>
</evidence>
<keyword evidence="3" id="KW-0456">Lyase</keyword>
<dbReference type="InterPro" id="IPR050251">
    <property type="entry name" value="HpcH-HpaI_aldolase"/>
</dbReference>
<evidence type="ECO:0000259" key="5">
    <source>
        <dbReference type="Pfam" id="PF03328"/>
    </source>
</evidence>
<evidence type="ECO:0000256" key="3">
    <source>
        <dbReference type="ARBA" id="ARBA00023239"/>
    </source>
</evidence>
<comment type="caution">
    <text evidence="6">The sequence shown here is derived from an EMBL/GenBank/DDBJ whole genome shotgun (WGS) entry which is preliminary data.</text>
</comment>
<dbReference type="PANTHER" id="PTHR30502">
    <property type="entry name" value="2-KETO-3-DEOXY-L-RHAMNONATE ALDOLASE"/>
    <property type="match status" value="1"/>
</dbReference>